<sequence length="300" mass="32858">MSSPVAPSAFKTSNLTFSAVKMLESGGKQAYVNYNSGPLLMQVGSLETPFGMSVYDKVNPPKYSVELNLRGYDDPANNPSVVAIYDALTRLDEFMVEQGVKNSRQWFKSEMSRDVVSALYTPSLRFAKDLNGVRKPYPPTLKIQLRKRDGKFDVDVYDASLNSMKGTPIEDILVKRAQLTVLMKCTGVWFAGGKFGLSWKAEQIRADKVPTTIRGPAFLPDESGGAHITPARNQFEALADDDDEEDVNDEEALSPPVKASKPAPPEEDEEDGVPEVVSPAAVPKKLTTVKKQLVKKAGAK</sequence>
<feature type="compositionally biased region" description="Acidic residues" evidence="1">
    <location>
        <begin position="240"/>
        <end position="252"/>
    </location>
</feature>
<evidence type="ECO:0000313" key="2">
    <source>
        <dbReference type="EMBL" id="QHU12817.1"/>
    </source>
</evidence>
<protein>
    <submittedName>
        <fullName evidence="2">Uncharacterized protein</fullName>
    </submittedName>
</protein>
<name>A0A6C0K813_9ZZZZ</name>
<dbReference type="AlphaFoldDB" id="A0A6C0K813"/>
<evidence type="ECO:0000256" key="1">
    <source>
        <dbReference type="SAM" id="MobiDB-lite"/>
    </source>
</evidence>
<feature type="compositionally biased region" description="Low complexity" evidence="1">
    <location>
        <begin position="274"/>
        <end position="284"/>
    </location>
</feature>
<organism evidence="2">
    <name type="scientific">viral metagenome</name>
    <dbReference type="NCBI Taxonomy" id="1070528"/>
    <lineage>
        <taxon>unclassified sequences</taxon>
        <taxon>metagenomes</taxon>
        <taxon>organismal metagenomes</taxon>
    </lineage>
</organism>
<dbReference type="EMBL" id="MN740810">
    <property type="protein sequence ID" value="QHU12817.1"/>
    <property type="molecule type" value="Genomic_DNA"/>
</dbReference>
<feature type="region of interest" description="Disordered" evidence="1">
    <location>
        <begin position="240"/>
        <end position="284"/>
    </location>
</feature>
<proteinExistence type="predicted"/>
<accession>A0A6C0K813</accession>
<reference evidence="2" key="1">
    <citation type="journal article" date="2020" name="Nature">
        <title>Giant virus diversity and host interactions through global metagenomics.</title>
        <authorList>
            <person name="Schulz F."/>
            <person name="Roux S."/>
            <person name="Paez-Espino D."/>
            <person name="Jungbluth S."/>
            <person name="Walsh D.A."/>
            <person name="Denef V.J."/>
            <person name="McMahon K.D."/>
            <person name="Konstantinidis K.T."/>
            <person name="Eloe-Fadrosh E.A."/>
            <person name="Kyrpides N.C."/>
            <person name="Woyke T."/>
        </authorList>
    </citation>
    <scope>NUCLEOTIDE SEQUENCE</scope>
    <source>
        <strain evidence="2">GVMAG-S-1101172-89</strain>
    </source>
</reference>